<name>A0A8S2ZMM9_9BILA</name>
<evidence type="ECO:0000313" key="1">
    <source>
        <dbReference type="EMBL" id="CAF4639005.1"/>
    </source>
</evidence>
<gene>
    <name evidence="1" type="ORF">SMN809_LOCUS40607</name>
    <name evidence="2" type="ORF">SMN809_LOCUS46889</name>
</gene>
<evidence type="ECO:0000313" key="3">
    <source>
        <dbReference type="Proteomes" id="UP000676336"/>
    </source>
</evidence>
<accession>A0A8S2ZMM9</accession>
<proteinExistence type="predicted"/>
<dbReference type="EMBL" id="CAJOBI010112316">
    <property type="protein sequence ID" value="CAF4639005.1"/>
    <property type="molecule type" value="Genomic_DNA"/>
</dbReference>
<protein>
    <submittedName>
        <fullName evidence="1">Uncharacterized protein</fullName>
    </submittedName>
</protein>
<dbReference type="AlphaFoldDB" id="A0A8S2ZMM9"/>
<dbReference type="EMBL" id="CAJOBI010146965">
    <property type="protein sequence ID" value="CAF4794119.1"/>
    <property type="molecule type" value="Genomic_DNA"/>
</dbReference>
<evidence type="ECO:0000313" key="2">
    <source>
        <dbReference type="EMBL" id="CAF4794119.1"/>
    </source>
</evidence>
<feature type="non-terminal residue" evidence="1">
    <location>
        <position position="1"/>
    </location>
</feature>
<sequence length="53" mass="5892">KDKLVEPIKPLKIDVSNEFNTLTLLGAQVQIPVRGAQRSGTVYCYATRESLDD</sequence>
<comment type="caution">
    <text evidence="1">The sequence shown here is derived from an EMBL/GenBank/DDBJ whole genome shotgun (WGS) entry which is preliminary data.</text>
</comment>
<organism evidence="1 3">
    <name type="scientific">Rotaria magnacalcarata</name>
    <dbReference type="NCBI Taxonomy" id="392030"/>
    <lineage>
        <taxon>Eukaryota</taxon>
        <taxon>Metazoa</taxon>
        <taxon>Spiralia</taxon>
        <taxon>Gnathifera</taxon>
        <taxon>Rotifera</taxon>
        <taxon>Eurotatoria</taxon>
        <taxon>Bdelloidea</taxon>
        <taxon>Philodinida</taxon>
        <taxon>Philodinidae</taxon>
        <taxon>Rotaria</taxon>
    </lineage>
</organism>
<dbReference type="Proteomes" id="UP000676336">
    <property type="component" value="Unassembled WGS sequence"/>
</dbReference>
<reference evidence="1" key="1">
    <citation type="submission" date="2021-02" db="EMBL/GenBank/DDBJ databases">
        <authorList>
            <person name="Nowell W R."/>
        </authorList>
    </citation>
    <scope>NUCLEOTIDE SEQUENCE</scope>
</reference>
<feature type="non-terminal residue" evidence="1">
    <location>
        <position position="53"/>
    </location>
</feature>